<dbReference type="Pfam" id="PF15704">
    <property type="entry name" value="Mt_ATP_synt"/>
    <property type="match status" value="1"/>
</dbReference>
<keyword evidence="1" id="KW-0175">Coiled coil</keyword>
<evidence type="ECO:0000313" key="2">
    <source>
        <dbReference type="EMBL" id="KAG0577902.1"/>
    </source>
</evidence>
<dbReference type="AlphaFoldDB" id="A0A8T0I366"/>
<sequence length="214" mass="24659">MKPERSATCRFLSAAPKADDDIVKKVFIRQQKNFRTYLEEISKSKFDMDHNNENHVKAYQEMQARIRENLGHPSFTQKIADLLDAAADDAPDVRTILMNSRTLRNEAGIEDDMGADDMMLQALNRLEKSIGKPLTRDDANGMSQWKKEIDQINAKLKIKDEDLEKLEEEAEYAAAKAQLEEFRNVAFDKIDSIKRRDNLKVDVTIGDIDHRNYL</sequence>
<organism evidence="2 3">
    <name type="scientific">Ceratodon purpureus</name>
    <name type="common">Fire moss</name>
    <name type="synonym">Dicranum purpureum</name>
    <dbReference type="NCBI Taxonomy" id="3225"/>
    <lineage>
        <taxon>Eukaryota</taxon>
        <taxon>Viridiplantae</taxon>
        <taxon>Streptophyta</taxon>
        <taxon>Embryophyta</taxon>
        <taxon>Bryophyta</taxon>
        <taxon>Bryophytina</taxon>
        <taxon>Bryopsida</taxon>
        <taxon>Dicranidae</taxon>
        <taxon>Pseudoditrichales</taxon>
        <taxon>Ditrichaceae</taxon>
        <taxon>Ceratodon</taxon>
    </lineage>
</organism>
<protein>
    <submittedName>
        <fullName evidence="2">Uncharacterized protein</fullName>
    </submittedName>
</protein>
<evidence type="ECO:0000256" key="1">
    <source>
        <dbReference type="SAM" id="Coils"/>
    </source>
</evidence>
<proteinExistence type="predicted"/>
<comment type="caution">
    <text evidence="2">The sequence shown here is derived from an EMBL/GenBank/DDBJ whole genome shotgun (WGS) entry which is preliminary data.</text>
</comment>
<evidence type="ECO:0000313" key="3">
    <source>
        <dbReference type="Proteomes" id="UP000822688"/>
    </source>
</evidence>
<reference evidence="2" key="1">
    <citation type="submission" date="2020-06" db="EMBL/GenBank/DDBJ databases">
        <title>WGS assembly of Ceratodon purpureus strain R40.</title>
        <authorList>
            <person name="Carey S.B."/>
            <person name="Jenkins J."/>
            <person name="Shu S."/>
            <person name="Lovell J.T."/>
            <person name="Sreedasyam A."/>
            <person name="Maumus F."/>
            <person name="Tiley G.P."/>
            <person name="Fernandez-Pozo N."/>
            <person name="Barry K."/>
            <person name="Chen C."/>
            <person name="Wang M."/>
            <person name="Lipzen A."/>
            <person name="Daum C."/>
            <person name="Saski C.A."/>
            <person name="Payton A.C."/>
            <person name="Mcbreen J.C."/>
            <person name="Conrad R.E."/>
            <person name="Kollar L.M."/>
            <person name="Olsson S."/>
            <person name="Huttunen S."/>
            <person name="Landis J.B."/>
            <person name="Wickett N.J."/>
            <person name="Johnson M.G."/>
            <person name="Rensing S.A."/>
            <person name="Grimwood J."/>
            <person name="Schmutz J."/>
            <person name="Mcdaniel S.F."/>
        </authorList>
    </citation>
    <scope>NUCLEOTIDE SEQUENCE</scope>
    <source>
        <strain evidence="2">R40</strain>
    </source>
</reference>
<dbReference type="InterPro" id="IPR031432">
    <property type="entry name" value="MGP1"/>
</dbReference>
<feature type="coiled-coil region" evidence="1">
    <location>
        <begin position="142"/>
        <end position="185"/>
    </location>
</feature>
<dbReference type="PANTHER" id="PTHR36013">
    <property type="entry name" value="ATP SYNTHASE 24 KDA SUBUNIT, MITOCHONDRIAL-RELATED"/>
    <property type="match status" value="1"/>
</dbReference>
<name>A0A8T0I366_CERPU</name>
<dbReference type="Proteomes" id="UP000822688">
    <property type="component" value="Chromosome 5"/>
</dbReference>
<accession>A0A8T0I366</accession>
<dbReference type="PANTHER" id="PTHR36013:SF2">
    <property type="entry name" value="ATP SYNTHASE 24 KDA SUBUNIT, MITOCHONDRIAL-RELATED"/>
    <property type="match status" value="1"/>
</dbReference>
<dbReference type="EMBL" id="CM026425">
    <property type="protein sequence ID" value="KAG0577902.1"/>
    <property type="molecule type" value="Genomic_DNA"/>
</dbReference>
<gene>
    <name evidence="2" type="ORF">KC19_5G190500</name>
</gene>
<keyword evidence="3" id="KW-1185">Reference proteome</keyword>